<evidence type="ECO:0000313" key="2">
    <source>
        <dbReference type="Proteomes" id="UP001597461"/>
    </source>
</evidence>
<sequence length="104" mass="11751">TQTPFLPKRVAKVEKIITPAKTLNQNIEQNSVNLWFTAGNNITPCKTIGTPRCFSKLFSCSNLSGFLRQAHPCTGKRLKWKTQSLARNCNEKRETTYIVALKPL</sequence>
<feature type="non-terminal residue" evidence="1">
    <location>
        <position position="1"/>
    </location>
</feature>
<dbReference type="RefSeq" id="WP_379081243.1">
    <property type="nucleotide sequence ID" value="NZ_JBHULL010000025.1"/>
</dbReference>
<dbReference type="Proteomes" id="UP001597461">
    <property type="component" value="Unassembled WGS sequence"/>
</dbReference>
<name>A0ABW5MLY4_9SPHI</name>
<keyword evidence="2" id="KW-1185">Reference proteome</keyword>
<protein>
    <submittedName>
        <fullName evidence="1">Uncharacterized protein</fullName>
    </submittedName>
</protein>
<comment type="caution">
    <text evidence="1">The sequence shown here is derived from an EMBL/GenBank/DDBJ whole genome shotgun (WGS) entry which is preliminary data.</text>
</comment>
<organism evidence="1 2">
    <name type="scientific">Pedobacter vanadiisoli</name>
    <dbReference type="NCBI Taxonomy" id="1761975"/>
    <lineage>
        <taxon>Bacteria</taxon>
        <taxon>Pseudomonadati</taxon>
        <taxon>Bacteroidota</taxon>
        <taxon>Sphingobacteriia</taxon>
        <taxon>Sphingobacteriales</taxon>
        <taxon>Sphingobacteriaceae</taxon>
        <taxon>Pedobacter</taxon>
    </lineage>
</organism>
<accession>A0ABW5MLY4</accession>
<gene>
    <name evidence="1" type="ORF">ACFSR6_17570</name>
</gene>
<reference evidence="2" key="1">
    <citation type="journal article" date="2019" name="Int. J. Syst. Evol. Microbiol.">
        <title>The Global Catalogue of Microorganisms (GCM) 10K type strain sequencing project: providing services to taxonomists for standard genome sequencing and annotation.</title>
        <authorList>
            <consortium name="The Broad Institute Genomics Platform"/>
            <consortium name="The Broad Institute Genome Sequencing Center for Infectious Disease"/>
            <person name="Wu L."/>
            <person name="Ma J."/>
        </authorList>
    </citation>
    <scope>NUCLEOTIDE SEQUENCE [LARGE SCALE GENOMIC DNA]</scope>
    <source>
        <strain evidence="2">KCTC 42866</strain>
    </source>
</reference>
<evidence type="ECO:0000313" key="1">
    <source>
        <dbReference type="EMBL" id="MFD2584315.1"/>
    </source>
</evidence>
<dbReference type="EMBL" id="JBHULL010000025">
    <property type="protein sequence ID" value="MFD2584315.1"/>
    <property type="molecule type" value="Genomic_DNA"/>
</dbReference>
<proteinExistence type="predicted"/>